<name>A0A2T4BRR2_TRILO</name>
<dbReference type="Proteomes" id="UP000240760">
    <property type="component" value="Unassembled WGS sequence"/>
</dbReference>
<dbReference type="AlphaFoldDB" id="A0A2T4BRR2"/>
<proteinExistence type="predicted"/>
<reference evidence="1 2" key="1">
    <citation type="submission" date="2016-07" db="EMBL/GenBank/DDBJ databases">
        <title>Multiple horizontal gene transfer events from other fungi enriched the ability of initially mycotrophic Trichoderma (Ascomycota) to feed on dead plant biomass.</title>
        <authorList>
            <consortium name="DOE Joint Genome Institute"/>
            <person name="Aerts A."/>
            <person name="Atanasova L."/>
            <person name="Chenthamara K."/>
            <person name="Zhang J."/>
            <person name="Grujic M."/>
            <person name="Henrissat B."/>
            <person name="Kuo A."/>
            <person name="Salamov A."/>
            <person name="Lipzen A."/>
            <person name="Labutti K."/>
            <person name="Barry K."/>
            <person name="Miao Y."/>
            <person name="Rahimi M.J."/>
            <person name="Shen Q."/>
            <person name="Grigoriev I.V."/>
            <person name="Kubicek C.P."/>
            <person name="Druzhinina I.S."/>
        </authorList>
    </citation>
    <scope>NUCLEOTIDE SEQUENCE [LARGE SCALE GENOMIC DNA]</scope>
    <source>
        <strain evidence="1 2">ATCC 18648</strain>
    </source>
</reference>
<evidence type="ECO:0000313" key="1">
    <source>
        <dbReference type="EMBL" id="PTB72003.1"/>
    </source>
</evidence>
<keyword evidence="2" id="KW-1185">Reference proteome</keyword>
<organism evidence="1 2">
    <name type="scientific">Trichoderma longibrachiatum ATCC 18648</name>
    <dbReference type="NCBI Taxonomy" id="983965"/>
    <lineage>
        <taxon>Eukaryota</taxon>
        <taxon>Fungi</taxon>
        <taxon>Dikarya</taxon>
        <taxon>Ascomycota</taxon>
        <taxon>Pezizomycotina</taxon>
        <taxon>Sordariomycetes</taxon>
        <taxon>Hypocreomycetidae</taxon>
        <taxon>Hypocreales</taxon>
        <taxon>Hypocreaceae</taxon>
        <taxon>Trichoderma</taxon>
    </lineage>
</organism>
<gene>
    <name evidence="1" type="ORF">M440DRAFT_22868</name>
</gene>
<dbReference type="EMBL" id="KZ679144">
    <property type="protein sequence ID" value="PTB72003.1"/>
    <property type="molecule type" value="Genomic_DNA"/>
</dbReference>
<protein>
    <submittedName>
        <fullName evidence="1">Uncharacterized protein</fullName>
    </submittedName>
</protein>
<evidence type="ECO:0000313" key="2">
    <source>
        <dbReference type="Proteomes" id="UP000240760"/>
    </source>
</evidence>
<accession>A0A2T4BRR2</accession>
<sequence>MQRRVKKVASGEWAQDLLAAWVTDGGRGFEHQKGPACCGRTDASRCTAGNQKSTRLAAGSTDSGWLAADRPPVWSVRWLGCCDLIACSRDGSKGGLGAPCLFGGVQFAVWHRCTAYRGLDTPEGTCGCATVGATGCSSRPTIPVRHSTSWGVI</sequence>